<dbReference type="VEuPathDB" id="FungiDB:SPRG_03977"/>
<feature type="domain" description="Integrator complex subunit 1 INTS2-binding" evidence="3">
    <location>
        <begin position="1054"/>
        <end position="1333"/>
    </location>
</feature>
<feature type="compositionally biased region" description="Basic and acidic residues" evidence="1">
    <location>
        <begin position="87"/>
        <end position="96"/>
    </location>
</feature>
<dbReference type="InterPro" id="IPR053966">
    <property type="entry name" value="INTS1_INTS2-bd"/>
</dbReference>
<dbReference type="KEGG" id="spar:SPRG_03977"/>
<dbReference type="RefSeq" id="XP_012197957.1">
    <property type="nucleotide sequence ID" value="XM_012342567.1"/>
</dbReference>
<evidence type="ECO:0000313" key="4">
    <source>
        <dbReference type="EMBL" id="KDO31360.1"/>
    </source>
</evidence>
<feature type="region of interest" description="Disordered" evidence="1">
    <location>
        <begin position="1"/>
        <end position="167"/>
    </location>
</feature>
<feature type="region of interest" description="Disordered" evidence="1">
    <location>
        <begin position="240"/>
        <end position="261"/>
    </location>
</feature>
<dbReference type="InterPro" id="IPR038902">
    <property type="entry name" value="INTS1"/>
</dbReference>
<keyword evidence="5" id="KW-1185">Reference proteome</keyword>
<evidence type="ECO:0000313" key="5">
    <source>
        <dbReference type="Proteomes" id="UP000030745"/>
    </source>
</evidence>
<dbReference type="Proteomes" id="UP000030745">
    <property type="component" value="Unassembled WGS sequence"/>
</dbReference>
<dbReference type="EMBL" id="KK583198">
    <property type="protein sequence ID" value="KDO31360.1"/>
    <property type="molecule type" value="Genomic_DNA"/>
</dbReference>
<feature type="compositionally biased region" description="Low complexity" evidence="1">
    <location>
        <begin position="1667"/>
        <end position="1689"/>
    </location>
</feature>
<evidence type="ECO:0000256" key="1">
    <source>
        <dbReference type="SAM" id="MobiDB-lite"/>
    </source>
</evidence>
<dbReference type="PANTHER" id="PTHR21224:SF1">
    <property type="entry name" value="INTEGRATOR COMPLEX SUBUNIT 1"/>
    <property type="match status" value="1"/>
</dbReference>
<dbReference type="STRING" id="695850.A0A067CQ37"/>
<feature type="compositionally biased region" description="Acidic residues" evidence="1">
    <location>
        <begin position="45"/>
        <end position="86"/>
    </location>
</feature>
<feature type="region of interest" description="Disordered" evidence="1">
    <location>
        <begin position="1662"/>
        <end position="1689"/>
    </location>
</feature>
<dbReference type="PANTHER" id="PTHR21224">
    <property type="entry name" value="INTEGRATOR COMPLEX SUBUNIT 1"/>
    <property type="match status" value="1"/>
</dbReference>
<name>A0A067CQ37_SAPPC</name>
<reference evidence="4 5" key="1">
    <citation type="journal article" date="2013" name="PLoS Genet.">
        <title>Distinctive expansion of potential virulence genes in the genome of the oomycete fish pathogen Saprolegnia parasitica.</title>
        <authorList>
            <person name="Jiang R.H."/>
            <person name="de Bruijn I."/>
            <person name="Haas B.J."/>
            <person name="Belmonte R."/>
            <person name="Lobach L."/>
            <person name="Christie J."/>
            <person name="van den Ackerveken G."/>
            <person name="Bottin A."/>
            <person name="Bulone V."/>
            <person name="Diaz-Moreno S.M."/>
            <person name="Dumas B."/>
            <person name="Fan L."/>
            <person name="Gaulin E."/>
            <person name="Govers F."/>
            <person name="Grenville-Briggs L.J."/>
            <person name="Horner N.R."/>
            <person name="Levin J.Z."/>
            <person name="Mammella M."/>
            <person name="Meijer H.J."/>
            <person name="Morris P."/>
            <person name="Nusbaum C."/>
            <person name="Oome S."/>
            <person name="Phillips A.J."/>
            <person name="van Rooyen D."/>
            <person name="Rzeszutek E."/>
            <person name="Saraiva M."/>
            <person name="Secombes C.J."/>
            <person name="Seidl M.F."/>
            <person name="Snel B."/>
            <person name="Stassen J.H."/>
            <person name="Sykes S."/>
            <person name="Tripathy S."/>
            <person name="van den Berg H."/>
            <person name="Vega-Arreguin J.C."/>
            <person name="Wawra S."/>
            <person name="Young S.K."/>
            <person name="Zeng Q."/>
            <person name="Dieguez-Uribeondo J."/>
            <person name="Russ C."/>
            <person name="Tyler B.M."/>
            <person name="van West P."/>
        </authorList>
    </citation>
    <scope>NUCLEOTIDE SEQUENCE [LARGE SCALE GENOMIC DNA]</scope>
    <source>
        <strain evidence="4 5">CBS 223.65</strain>
    </source>
</reference>
<accession>A0A067CQ37</accession>
<proteinExistence type="predicted"/>
<feature type="compositionally biased region" description="Basic and acidic residues" evidence="1">
    <location>
        <begin position="240"/>
        <end position="250"/>
    </location>
</feature>
<dbReference type="Pfam" id="PF22929">
    <property type="entry name" value="INTS1_INTS2-bd"/>
    <property type="match status" value="1"/>
</dbReference>
<dbReference type="OMA" id="WIVEIVC"/>
<dbReference type="Pfam" id="PF12432">
    <property type="entry name" value="INTS1_RP2B-bd"/>
    <property type="match status" value="1"/>
</dbReference>
<dbReference type="GeneID" id="24126450"/>
<dbReference type="GO" id="GO:0034474">
    <property type="term" value="P:U2 snRNA 3'-end processing"/>
    <property type="evidence" value="ECO:0007669"/>
    <property type="project" value="InterPro"/>
</dbReference>
<sequence>MAPGRPTRSTTARGESLRTAAKVATQKLTAPKTVRAARMRRVVYDESDDEEEDEPSEEDGSDANEDLDDDEEEDEEEDEDDDEEEVADAKAEPDGKGKRKRLAKKEEQPAKPSPMKAKPPPPPKEEKTPEKDPPPPPPPTPPQAPAEPDDAPEPDHDGGDDDADEDDDEDLRVLLETETDEDQLLQLINGSLGQLARTGDAPGRELSLAFLTAVGAAPLKFQSPNILKALMRMLRSKFQRDRSGSLEKKPPTKPITSLSTKPTTKEPVKAITLAVLVANLLAKILRAAMAASPTFAWPDDCVKVFVDDSLNSRAWVDHELCAPFLELLKAEMAAQHLSKDVSSLIMEHLLSKLNDIKKQGPGNAPSTNLKQVMLTLMDLTVLPQGRLVASSNLDVWFANTTYKNLARELLLKCARSCTTLERHDMETVENLLNMKFKSVSFPQLKTEVFSTLVRQRPEYVAIAMKVVLAKERLGATVKDVDNLKMMPLIFRETARPIERDEADEARMFRRPNAAHAGTESSAALAAVLQEMAAVPSNLPTLKNTLRKVFKSLNPDQLDVRAFCAGLLTLPPHGSIEFYTVMGDLVSLVLFLQGTTVKSLQVSVPDASASSSVRMGGLLSKNAAEKPARRLLNATNPRKKEAAAAVPGTSPSVITPSLRAKEELAQLIADVQRMAVNWCHEVYQQLQVDIMRLFSAVMRKILFLDAAPDGNATEHDRACYAFCKDMLPLHEVTVAGMVGLCFYVAPTDAHELLKVLDTLVTRAAEGHLVRESYFQGPTAHQLHDYVAAGGLLGLQISRTDFVVHLYEAGVVRGHTYEGKAVSYAELYWLSCAILLVLGVFSPSTIGAEIWSAVPTMRCLMQMAITGRFRFPPVEPEDPKLFGPEAIGHGNLVAINQAYTEWELPFLQSQQLLTDGTLLVSMPPDAMARSPPADTLRKVEALDKALRLGVRLRQSRDSDFLMNMVDVTVAGGAASWSEAPEQIWWIVEIVCDEQETLTYLPRKCLCELLLLAYVDVRSIPEAAKFAHASLLSHQVPRLLARLKDAMAGTTDEAIDVLSFFLDRLVSANMDTRRISSHVLGLLTTDGDASALISHHSIQFDWLAALTRLPSFPALHARVLSSLENVLAHESSIDGLKRCLTALYDLFATKDVALQLAEAVGRLLCQRTSVARLLLQDATMLTRVVETLSAAVRVASKTTEIPTEWVAFPTQTGATLALPSTIVSGVVEVLSSPLAFPTSLHDDYMTLIEAFFPADANAGLLSPSQTTYVCSADHLARLACVNNDRLMQAAIRTMSLHSLWHLFLSYGRSPRSMGLQLDVLAAHLSRDKSACTNALLQCTCRQTLSDAAADALDHLDMYVREPSYADVAASDACQVLRRWLCDVVNAVESAPTPPAVVPCRRTPPPAMLAPTPSLEDLFASMAVAPRRRAPRRAALPTIETNDVVCAWIAAGTHANEIVEWATMLVSTNSTLVSALGRALAASQNVSLIRTVLATIPTASSRLLATLLDAQWTSAPLVAVLLDHVCANVTHIDADAMLEPLLHLVLSEQALVYRTHVSPARLALVAHLAFLDHCSIVLVLQRLMDVWFDASAQPIAQAFLLDLYSREPHTVAMHLDTCFPDWPHALANVSYLKMIGAGAILEAKLDAALSSPATKKRGRCFAAPRSCTHCSPSSKSQPSSRRSTGSHGTSCTSDGTCLKTCSCSLT</sequence>
<feature type="domain" description="Integrator complex subunit 1 RPB2-binding" evidence="2">
    <location>
        <begin position="366"/>
        <end position="492"/>
    </location>
</feature>
<evidence type="ECO:0000259" key="2">
    <source>
        <dbReference type="Pfam" id="PF12432"/>
    </source>
</evidence>
<gene>
    <name evidence="4" type="ORF">SPRG_03977</name>
</gene>
<dbReference type="InterPro" id="IPR022145">
    <property type="entry name" value="INTS1_RPB2-bd"/>
</dbReference>
<dbReference type="OrthoDB" id="115728at2759"/>
<evidence type="ECO:0008006" key="6">
    <source>
        <dbReference type="Google" id="ProtNLM"/>
    </source>
</evidence>
<feature type="compositionally biased region" description="Acidic residues" evidence="1">
    <location>
        <begin position="147"/>
        <end position="167"/>
    </location>
</feature>
<evidence type="ECO:0000259" key="3">
    <source>
        <dbReference type="Pfam" id="PF22929"/>
    </source>
</evidence>
<feature type="compositionally biased region" description="Pro residues" evidence="1">
    <location>
        <begin position="134"/>
        <end position="145"/>
    </location>
</feature>
<feature type="compositionally biased region" description="Basic and acidic residues" evidence="1">
    <location>
        <begin position="123"/>
        <end position="133"/>
    </location>
</feature>
<dbReference type="GO" id="GO:0032039">
    <property type="term" value="C:integrator complex"/>
    <property type="evidence" value="ECO:0007669"/>
    <property type="project" value="InterPro"/>
</dbReference>
<organism evidence="4 5">
    <name type="scientific">Saprolegnia parasitica (strain CBS 223.65)</name>
    <dbReference type="NCBI Taxonomy" id="695850"/>
    <lineage>
        <taxon>Eukaryota</taxon>
        <taxon>Sar</taxon>
        <taxon>Stramenopiles</taxon>
        <taxon>Oomycota</taxon>
        <taxon>Saprolegniomycetes</taxon>
        <taxon>Saprolegniales</taxon>
        <taxon>Saprolegniaceae</taxon>
        <taxon>Saprolegnia</taxon>
    </lineage>
</organism>
<protein>
    <recommendedName>
        <fullName evidence="6">DUF3677 domain-containing protein</fullName>
    </recommendedName>
</protein>